<reference evidence="3 4" key="1">
    <citation type="journal article" date="2021" name="Elife">
        <title>Chloroplast acquisition without the gene transfer in kleptoplastic sea slugs, Plakobranchus ocellatus.</title>
        <authorList>
            <person name="Maeda T."/>
            <person name="Takahashi S."/>
            <person name="Yoshida T."/>
            <person name="Shimamura S."/>
            <person name="Takaki Y."/>
            <person name="Nagai Y."/>
            <person name="Toyoda A."/>
            <person name="Suzuki Y."/>
            <person name="Arimoto A."/>
            <person name="Ishii H."/>
            <person name="Satoh N."/>
            <person name="Nishiyama T."/>
            <person name="Hasebe M."/>
            <person name="Maruyama T."/>
            <person name="Minagawa J."/>
            <person name="Obokata J."/>
            <person name="Shigenobu S."/>
        </authorList>
    </citation>
    <scope>NUCLEOTIDE SEQUENCE [LARGE SCALE GENOMIC DNA]</scope>
</reference>
<evidence type="ECO:0000256" key="1">
    <source>
        <dbReference type="SAM" id="MobiDB-lite"/>
    </source>
</evidence>
<accession>A0AAV4AXH3</accession>
<dbReference type="AlphaFoldDB" id="A0AAV4AXH3"/>
<feature type="compositionally biased region" description="Gly residues" evidence="1">
    <location>
        <begin position="717"/>
        <end position="727"/>
    </location>
</feature>
<feature type="compositionally biased region" description="Basic and acidic residues" evidence="1">
    <location>
        <begin position="476"/>
        <end position="485"/>
    </location>
</feature>
<feature type="region of interest" description="Disordered" evidence="1">
    <location>
        <begin position="693"/>
        <end position="733"/>
    </location>
</feature>
<dbReference type="InterPro" id="IPR039110">
    <property type="entry name" value="KNL2-like"/>
</dbReference>
<dbReference type="SUPFAM" id="SSF46689">
    <property type="entry name" value="Homeodomain-like"/>
    <property type="match status" value="1"/>
</dbReference>
<feature type="domain" description="Myb-like" evidence="2">
    <location>
        <begin position="646"/>
        <end position="692"/>
    </location>
</feature>
<feature type="region of interest" description="Disordered" evidence="1">
    <location>
        <begin position="446"/>
        <end position="650"/>
    </location>
</feature>
<name>A0AAV4AXH3_9GAST</name>
<organism evidence="3 4">
    <name type="scientific">Plakobranchus ocellatus</name>
    <dbReference type="NCBI Taxonomy" id="259542"/>
    <lineage>
        <taxon>Eukaryota</taxon>
        <taxon>Metazoa</taxon>
        <taxon>Spiralia</taxon>
        <taxon>Lophotrochozoa</taxon>
        <taxon>Mollusca</taxon>
        <taxon>Gastropoda</taxon>
        <taxon>Heterobranchia</taxon>
        <taxon>Euthyneura</taxon>
        <taxon>Panpulmonata</taxon>
        <taxon>Sacoglossa</taxon>
        <taxon>Placobranchoidea</taxon>
        <taxon>Plakobranchidae</taxon>
        <taxon>Plakobranchus</taxon>
    </lineage>
</organism>
<sequence length="914" mass="102265">MTRRHSSPKNGDTAESDLHEGTSQPEEDVNICNISITRSSLRRFSPANKPEDSQALIARRSQGASISKTKKFEKISKKKHLASLKSKPSIIKKTVENSTRSGENKKTPEDGKRMLSKGKSEEKKQVESDNDISISELSSHDPKTKPTVLLDWVIKPVPDCRGICVEGQIQGLDDFWHSTAIVEALKPNLVRTATGSVYKLVGKMNRLLSMEYGIAKDVVKSFALGFPRNWEEVIRDYYQDMEQSITVTQECLSPKKFQLLKTKQRSIVEKAKTLPVDTHTILTPTGLLKKEMNMSELTTTRSGRMSLPPLAGWAGQYYVKVPGTNSVQVSFNTDCAKQAQDRETMHALALSKRNQMMLCGNSLSKSVVVSPNPLAVSNTKNGVQTMESSNKNVSTSKSAVKVKNIDRVSDLQHLISPEKEKILDRSFQPEVRLVDCQLSHMDTKKLDNGMQNLGQTNQSKQKSDWIGKMTRRRSYQKQDHTEESPIKNSGNHHVEPKAPKQSKVNQTENSLKEATKKTRHRKDTGKSSKTGIAENVETECAEDEGNSLVALSTSSGGNSPSSPGIQTHSFKHSDELSAQEQKNELLPLTTGAGTSAVIQKPSQKKRKADVDHNNSAGNDKSGRAEVDGKAKRQKLDATSTHESDCWTQSEKTKFHRALRDVNGDEADYWHLVSHRVGTRSEHECQRFHKQFLEAKSQSKSRATQSKPQKAAKKTGRLKGGPIRGGKGTLKRKQDIRDFLDEQNEGYEDDLFEATPFVKMKRNPLMQEVAIDFNKEDSEIFGSNHNFFTPVAGKNPFDTPSLRFRAKLASVRKTPTYQAAAFHPTPLSDNRRQHDLYIKNFMDKKKKSSSSKHVSPPVEDLETSILPIKSLFPASTPQILMDNLVIDDQNDDEEGEDDDDENNGNQFLYYWSDGD</sequence>
<dbReference type="EMBL" id="BLXT01004368">
    <property type="protein sequence ID" value="GFO11977.1"/>
    <property type="molecule type" value="Genomic_DNA"/>
</dbReference>
<dbReference type="CDD" id="cd00167">
    <property type="entry name" value="SANT"/>
    <property type="match status" value="1"/>
</dbReference>
<dbReference type="Gene3D" id="1.10.10.60">
    <property type="entry name" value="Homeodomain-like"/>
    <property type="match status" value="1"/>
</dbReference>
<dbReference type="InterPro" id="IPR009057">
    <property type="entry name" value="Homeodomain-like_sf"/>
</dbReference>
<feature type="compositionally biased region" description="Basic and acidic residues" evidence="1">
    <location>
        <begin position="102"/>
        <end position="127"/>
    </location>
</feature>
<dbReference type="GO" id="GO:0000775">
    <property type="term" value="C:chromosome, centromeric region"/>
    <property type="evidence" value="ECO:0007669"/>
    <property type="project" value="TreeGrafter"/>
</dbReference>
<feature type="compositionally biased region" description="Polar residues" evidence="1">
    <location>
        <begin position="695"/>
        <end position="707"/>
    </location>
</feature>
<feature type="region of interest" description="Disordered" evidence="1">
    <location>
        <begin position="378"/>
        <end position="398"/>
    </location>
</feature>
<comment type="caution">
    <text evidence="3">The sequence shown here is derived from an EMBL/GenBank/DDBJ whole genome shotgun (WGS) entry which is preliminary data.</text>
</comment>
<feature type="compositionally biased region" description="Polar residues" evidence="1">
    <location>
        <begin position="449"/>
        <end position="460"/>
    </location>
</feature>
<evidence type="ECO:0000313" key="4">
    <source>
        <dbReference type="Proteomes" id="UP000735302"/>
    </source>
</evidence>
<feature type="region of interest" description="Disordered" evidence="1">
    <location>
        <begin position="881"/>
        <end position="914"/>
    </location>
</feature>
<feature type="compositionally biased region" description="Polar residues" evidence="1">
    <location>
        <begin position="591"/>
        <end position="601"/>
    </location>
</feature>
<feature type="region of interest" description="Disordered" evidence="1">
    <location>
        <begin position="1"/>
        <end position="31"/>
    </location>
</feature>
<dbReference type="PROSITE" id="PS50090">
    <property type="entry name" value="MYB_LIKE"/>
    <property type="match status" value="1"/>
</dbReference>
<keyword evidence="4" id="KW-1185">Reference proteome</keyword>
<gene>
    <name evidence="3" type="ORF">PoB_003848200</name>
</gene>
<evidence type="ECO:0000259" key="2">
    <source>
        <dbReference type="PROSITE" id="PS50090"/>
    </source>
</evidence>
<evidence type="ECO:0000313" key="3">
    <source>
        <dbReference type="EMBL" id="GFO11977.1"/>
    </source>
</evidence>
<dbReference type="PANTHER" id="PTHR16124">
    <property type="entry name" value="MIS18-BINDING PROTEIN 1"/>
    <property type="match status" value="1"/>
</dbReference>
<proteinExistence type="predicted"/>
<feature type="compositionally biased region" description="Acidic residues" evidence="1">
    <location>
        <begin position="536"/>
        <end position="545"/>
    </location>
</feature>
<dbReference type="Pfam" id="PF09133">
    <property type="entry name" value="SANTA"/>
    <property type="match status" value="1"/>
</dbReference>
<dbReference type="InterPro" id="IPR015216">
    <property type="entry name" value="SANTA"/>
</dbReference>
<dbReference type="PANTHER" id="PTHR16124:SF3">
    <property type="entry name" value="MIS18-BINDING PROTEIN 1"/>
    <property type="match status" value="1"/>
</dbReference>
<feature type="compositionally biased region" description="Acidic residues" evidence="1">
    <location>
        <begin position="887"/>
        <end position="901"/>
    </location>
</feature>
<dbReference type="Proteomes" id="UP000735302">
    <property type="component" value="Unassembled WGS sequence"/>
</dbReference>
<feature type="compositionally biased region" description="Basic and acidic residues" evidence="1">
    <location>
        <begin position="620"/>
        <end position="644"/>
    </location>
</feature>
<feature type="compositionally biased region" description="Low complexity" evidence="1">
    <location>
        <begin position="552"/>
        <end position="564"/>
    </location>
</feature>
<feature type="region of interest" description="Disordered" evidence="1">
    <location>
        <begin position="43"/>
        <end position="142"/>
    </location>
</feature>
<dbReference type="InterPro" id="IPR001005">
    <property type="entry name" value="SANT/Myb"/>
</dbReference>
<protein>
    <submittedName>
        <fullName evidence="3">Mis18-binding protein 1</fullName>
    </submittedName>
</protein>